<organism evidence="2 3">
    <name type="scientific">Paxillus rubicundulus Ve08.2h10</name>
    <dbReference type="NCBI Taxonomy" id="930991"/>
    <lineage>
        <taxon>Eukaryota</taxon>
        <taxon>Fungi</taxon>
        <taxon>Dikarya</taxon>
        <taxon>Basidiomycota</taxon>
        <taxon>Agaricomycotina</taxon>
        <taxon>Agaricomycetes</taxon>
        <taxon>Agaricomycetidae</taxon>
        <taxon>Boletales</taxon>
        <taxon>Paxilineae</taxon>
        <taxon>Paxillaceae</taxon>
        <taxon>Paxillus</taxon>
    </lineage>
</organism>
<protein>
    <submittedName>
        <fullName evidence="2">Uncharacterized protein</fullName>
    </submittedName>
</protein>
<sequence>MSMDRDPVQIQSYNGPSVNWIGETQARFQYLVTLSVACSGLRFPSRQNLDNQGGSGFIEQQGGRKTGRRSKRGRTQVPDTALCVFTSQVRGEERTTTRWSRVPAVLRTMQGKPGSTISHTLTSTSYAKLNLGLSGDGWQVRLPDRIRVTGLGQLPLLGSLIRLLQLVVFPRRMWGLLRWHWLNCRVRFPIFAVRTIACLNGRAEHLDAGSWTAICQFICKSASALRTPGPGRCLSSIKRLWFPIMIMIMSELDVEGGVMGRLGPCGAMIKELCARSVVYIIIIN</sequence>
<evidence type="ECO:0000313" key="3">
    <source>
        <dbReference type="Proteomes" id="UP000054538"/>
    </source>
</evidence>
<dbReference type="InParanoid" id="A0A0D0E3S0"/>
<reference evidence="2 3" key="1">
    <citation type="submission" date="2014-04" db="EMBL/GenBank/DDBJ databases">
        <authorList>
            <consortium name="DOE Joint Genome Institute"/>
            <person name="Kuo A."/>
            <person name="Kohler A."/>
            <person name="Jargeat P."/>
            <person name="Nagy L.G."/>
            <person name="Floudas D."/>
            <person name="Copeland A."/>
            <person name="Barry K.W."/>
            <person name="Cichocki N."/>
            <person name="Veneault-Fourrey C."/>
            <person name="LaButti K."/>
            <person name="Lindquist E.A."/>
            <person name="Lipzen A."/>
            <person name="Lundell T."/>
            <person name="Morin E."/>
            <person name="Murat C."/>
            <person name="Sun H."/>
            <person name="Tunlid A."/>
            <person name="Henrissat B."/>
            <person name="Grigoriev I.V."/>
            <person name="Hibbett D.S."/>
            <person name="Martin F."/>
            <person name="Nordberg H.P."/>
            <person name="Cantor M.N."/>
            <person name="Hua S.X."/>
        </authorList>
    </citation>
    <scope>NUCLEOTIDE SEQUENCE [LARGE SCALE GENOMIC DNA]</scope>
    <source>
        <strain evidence="2 3">Ve08.2h10</strain>
    </source>
</reference>
<evidence type="ECO:0000313" key="2">
    <source>
        <dbReference type="EMBL" id="KIK95614.1"/>
    </source>
</evidence>
<name>A0A0D0E3S0_9AGAM</name>
<accession>A0A0D0E3S0</accession>
<dbReference type="EMBL" id="KN825032">
    <property type="protein sequence ID" value="KIK95614.1"/>
    <property type="molecule type" value="Genomic_DNA"/>
</dbReference>
<gene>
    <name evidence="2" type="ORF">PAXRUDRAFT_25439</name>
</gene>
<keyword evidence="3" id="KW-1185">Reference proteome</keyword>
<feature type="compositionally biased region" description="Basic residues" evidence="1">
    <location>
        <begin position="65"/>
        <end position="74"/>
    </location>
</feature>
<dbReference type="Proteomes" id="UP000054538">
    <property type="component" value="Unassembled WGS sequence"/>
</dbReference>
<proteinExistence type="predicted"/>
<evidence type="ECO:0000256" key="1">
    <source>
        <dbReference type="SAM" id="MobiDB-lite"/>
    </source>
</evidence>
<dbReference type="AlphaFoldDB" id="A0A0D0E3S0"/>
<feature type="region of interest" description="Disordered" evidence="1">
    <location>
        <begin position="49"/>
        <end position="76"/>
    </location>
</feature>
<dbReference type="HOGENOM" id="CLU_980396_0_0_1"/>
<reference evidence="3" key="2">
    <citation type="submission" date="2015-01" db="EMBL/GenBank/DDBJ databases">
        <title>Evolutionary Origins and Diversification of the Mycorrhizal Mutualists.</title>
        <authorList>
            <consortium name="DOE Joint Genome Institute"/>
            <consortium name="Mycorrhizal Genomics Consortium"/>
            <person name="Kohler A."/>
            <person name="Kuo A."/>
            <person name="Nagy L.G."/>
            <person name="Floudas D."/>
            <person name="Copeland A."/>
            <person name="Barry K.W."/>
            <person name="Cichocki N."/>
            <person name="Veneault-Fourrey C."/>
            <person name="LaButti K."/>
            <person name="Lindquist E.A."/>
            <person name="Lipzen A."/>
            <person name="Lundell T."/>
            <person name="Morin E."/>
            <person name="Murat C."/>
            <person name="Riley R."/>
            <person name="Ohm R."/>
            <person name="Sun H."/>
            <person name="Tunlid A."/>
            <person name="Henrissat B."/>
            <person name="Grigoriev I.V."/>
            <person name="Hibbett D.S."/>
            <person name="Martin F."/>
        </authorList>
    </citation>
    <scope>NUCLEOTIDE SEQUENCE [LARGE SCALE GENOMIC DNA]</scope>
    <source>
        <strain evidence="3">Ve08.2h10</strain>
    </source>
</reference>